<dbReference type="PROSITE" id="PS00144">
    <property type="entry name" value="ASN_GLN_ASE_1"/>
    <property type="match status" value="1"/>
</dbReference>
<evidence type="ECO:0000256" key="2">
    <source>
        <dbReference type="ARBA" id="ARBA00012920"/>
    </source>
</evidence>
<name>A0A1D8PU58_CANAL</name>
<evidence type="ECO:0000313" key="12">
    <source>
        <dbReference type="CGD" id="CAL0000197030"/>
    </source>
</evidence>
<dbReference type="EC" id="3.5.1.1" evidence="2"/>
<dbReference type="PROSITE" id="PS00917">
    <property type="entry name" value="ASN_GLN_ASE_2"/>
    <property type="match status" value="1"/>
</dbReference>
<dbReference type="OrthoDB" id="542841at2759"/>
<feature type="active site" description="O-isoaspartyl threonine intermediate" evidence="5">
    <location>
        <position position="134"/>
    </location>
</feature>
<evidence type="ECO:0000313" key="13">
    <source>
        <dbReference type="EMBL" id="AOW31668.1"/>
    </source>
</evidence>
<keyword evidence="3" id="KW-0378">Hydrolase</keyword>
<dbReference type="InterPro" id="IPR027473">
    <property type="entry name" value="L-asparaginase_C"/>
</dbReference>
<dbReference type="SMART" id="SM00870">
    <property type="entry name" value="Asparaginase"/>
    <property type="match status" value="1"/>
</dbReference>
<dbReference type="FunFam" id="3.40.50.40:FF:000006">
    <property type="entry name" value="L-asparaginase I"/>
    <property type="match status" value="1"/>
</dbReference>
<dbReference type="Gene3D" id="3.40.50.40">
    <property type="match status" value="1"/>
</dbReference>
<reference evidence="13 14" key="3">
    <citation type="journal article" date="2013" name="Genome Biol.">
        <title>Assembly of a phased diploid Candida albicans genome facilitates allele-specific measurements and provides a simple model for repeat and indel structure.</title>
        <authorList>
            <person name="Muzzey D."/>
            <person name="Schwartz K."/>
            <person name="Weissman J.S."/>
            <person name="Sherlock G."/>
        </authorList>
    </citation>
    <scope>NUCLEOTIDE SEQUENCE [LARGE SCALE GENOMIC DNA]</scope>
    <source>
        <strain evidence="14">SC5314 / ATCC MYA-2876</strain>
    </source>
</reference>
<evidence type="ECO:0000259" key="11">
    <source>
        <dbReference type="Pfam" id="PF17763"/>
    </source>
</evidence>
<evidence type="ECO:0000313" key="14">
    <source>
        <dbReference type="Proteomes" id="UP000000559"/>
    </source>
</evidence>
<dbReference type="PIRSF" id="PIRSF001220">
    <property type="entry name" value="L-ASNase_gatD"/>
    <property type="match status" value="1"/>
</dbReference>
<dbReference type="KEGG" id="cal:CAALFM_CR10170CA"/>
<dbReference type="PIRSF" id="PIRSF500176">
    <property type="entry name" value="L_ASNase"/>
    <property type="match status" value="1"/>
</dbReference>
<evidence type="ECO:0000256" key="5">
    <source>
        <dbReference type="PIRSR" id="PIRSR001220-1"/>
    </source>
</evidence>
<comment type="catalytic activity">
    <reaction evidence="4">
        <text>L-asparagine + H2O = L-aspartate + NH4(+)</text>
        <dbReference type="Rhea" id="RHEA:21016"/>
        <dbReference type="ChEBI" id="CHEBI:15377"/>
        <dbReference type="ChEBI" id="CHEBI:28938"/>
        <dbReference type="ChEBI" id="CHEBI:29991"/>
        <dbReference type="ChEBI" id="CHEBI:58048"/>
        <dbReference type="EC" id="3.5.1.1"/>
    </reaction>
</comment>
<dbReference type="Proteomes" id="UP000000559">
    <property type="component" value="Chromosome R"/>
</dbReference>
<evidence type="ECO:0000256" key="9">
    <source>
        <dbReference type="RuleBase" id="RU004456"/>
    </source>
</evidence>
<dbReference type="InParanoid" id="A0A1D8PU58"/>
<dbReference type="CDD" id="cd08964">
    <property type="entry name" value="L-asparaginase_II"/>
    <property type="match status" value="1"/>
</dbReference>
<sequence length="484" mass="52658">MTPPKRRESSSSITNILTLNNLELGATAGEVRGAGAISEENGLVHHQHHLEDSEHYHTTQVEIESHFSTDDEINHPGNNFNDDQISHLPTIKIKYHRSNSVHSISSANSFDGANNISGDISLLPTIKVLGTGGTIASKGVSSHQTAGYEVDLTIEDLVSTIPDLSQTCQLEYEQVLNIDSKEMDNSSLLKLYHKIQLDLPHYDGIVITHGTDTMEETAFFLQSTINTFKPIVLCGSMRPSTAISSDGPMNLYQAIAIASNRESRGRGVLIALNDRIGSGFYITKSNANSLDTFKSIGQGYVGNFVNNEIRYFFPPAKPLGLTMFHINDLFSSSSSSSAIGGNDIIPCLPEVTIIYAHQGLNNEIFKFVINDLKSKGIILATMGAGSMSDKTNQYLSDLLINNPNYPIVYSKRSMDGMVPIGSLPKVLAVIKDAADNGKPATKKVPFVNAIAGGYLNPQKARILLQLCLNEGMDLSKIKNVFKTV</sequence>
<dbReference type="InterPro" id="IPR027474">
    <property type="entry name" value="L-asparaginase_N"/>
</dbReference>
<gene>
    <name evidence="13" type="ordered locus">CAALFM_CR10170CA</name>
    <name evidence="12" type="ordered locus">orf19.7593</name>
</gene>
<dbReference type="AlphaFoldDB" id="A0A1D8PU58"/>
<protein>
    <recommendedName>
        <fullName evidence="2">asparaginase</fullName>
        <ecNumber evidence="2">3.5.1.1</ecNumber>
    </recommendedName>
</protein>
<dbReference type="GO" id="GO:0042597">
    <property type="term" value="C:periplasmic space"/>
    <property type="evidence" value="ECO:0000318"/>
    <property type="project" value="GO_Central"/>
</dbReference>
<feature type="active site" evidence="8">
    <location>
        <position position="211"/>
    </location>
</feature>
<proteinExistence type="inferred from homology"/>
<accession>A0A1D8PU58</accession>
<dbReference type="Gene3D" id="3.40.50.1170">
    <property type="entry name" value="L-asparaginase, N-terminal domain"/>
    <property type="match status" value="1"/>
</dbReference>
<dbReference type="PRINTS" id="PR00139">
    <property type="entry name" value="ASNGLNASE"/>
</dbReference>
<evidence type="ECO:0000256" key="3">
    <source>
        <dbReference type="ARBA" id="ARBA00022801"/>
    </source>
</evidence>
<dbReference type="InterPro" id="IPR020827">
    <property type="entry name" value="Asparaginase/glutaminase_AS1"/>
</dbReference>
<feature type="domain" description="Asparaginase/glutaminase C-terminal" evidence="11">
    <location>
        <begin position="351"/>
        <end position="481"/>
    </location>
</feature>
<dbReference type="PROSITE" id="PS51732">
    <property type="entry name" value="ASN_GLN_ASE_3"/>
    <property type="match status" value="1"/>
</dbReference>
<dbReference type="eggNOG" id="KOG0503">
    <property type="taxonomic scope" value="Eukaryota"/>
</dbReference>
<evidence type="ECO:0000259" key="10">
    <source>
        <dbReference type="Pfam" id="PF00710"/>
    </source>
</evidence>
<feature type="binding site" evidence="6">
    <location>
        <position position="180"/>
    </location>
    <ligand>
        <name>substrate</name>
    </ligand>
</feature>
<dbReference type="InterPro" id="IPR036152">
    <property type="entry name" value="Asp/glu_Ase-like_sf"/>
</dbReference>
<evidence type="ECO:0000256" key="7">
    <source>
        <dbReference type="PROSITE-ProRule" id="PRU10099"/>
    </source>
</evidence>
<dbReference type="FunFam" id="3.40.50.1170:FF:000001">
    <property type="entry name" value="L-asparaginase 2"/>
    <property type="match status" value="1"/>
</dbReference>
<dbReference type="STRING" id="237561.A0A1D8PU58"/>
<keyword evidence="14" id="KW-1185">Reference proteome</keyword>
<dbReference type="InterPro" id="IPR037152">
    <property type="entry name" value="L-asparaginase_N_sf"/>
</dbReference>
<dbReference type="CGD" id="CAL0000197030">
    <property type="gene designation" value="orf19.7593"/>
</dbReference>
<dbReference type="GeneID" id="3638916"/>
<dbReference type="GO" id="GO:0006530">
    <property type="term" value="P:L-asparagine catabolic process"/>
    <property type="evidence" value="ECO:0000318"/>
    <property type="project" value="GO_Central"/>
</dbReference>
<dbReference type="PANTHER" id="PTHR11707:SF28">
    <property type="entry name" value="60 KDA LYSOPHOSPHOLIPASE"/>
    <property type="match status" value="1"/>
</dbReference>
<reference evidence="13 14" key="2">
    <citation type="journal article" date="2007" name="Genome Biol.">
        <title>Assembly of the Candida albicans genome into sixteen supercontigs aligned on the eight chromosomes.</title>
        <authorList>
            <person name="van het Hoog M."/>
            <person name="Rast T.J."/>
            <person name="Martchenko M."/>
            <person name="Grindle S."/>
            <person name="Dignard D."/>
            <person name="Hogues H."/>
            <person name="Cuomo C."/>
            <person name="Berriman M."/>
            <person name="Scherer S."/>
            <person name="Magee B.B."/>
            <person name="Whiteway M."/>
            <person name="Chibana H."/>
            <person name="Nantel A."/>
            <person name="Magee P.T."/>
        </authorList>
    </citation>
    <scope>GENOME REANNOTATION</scope>
    <source>
        <strain evidence="14">SC5314 / ATCC MYA-2876</strain>
    </source>
</reference>
<dbReference type="FunCoup" id="A0A1D8PU58">
    <property type="interactions" value="64"/>
</dbReference>
<evidence type="ECO:0000256" key="1">
    <source>
        <dbReference type="ARBA" id="ARBA00010518"/>
    </source>
</evidence>
<feature type="domain" description="L-asparaginase N-terminal" evidence="10">
    <location>
        <begin position="126"/>
        <end position="313"/>
    </location>
</feature>
<dbReference type="SUPFAM" id="SSF53774">
    <property type="entry name" value="Glutaminase/Asparaginase"/>
    <property type="match status" value="1"/>
</dbReference>
<dbReference type="GO" id="GO:0004067">
    <property type="term" value="F:asparaginase activity"/>
    <property type="evidence" value="ECO:0000318"/>
    <property type="project" value="GO_Central"/>
</dbReference>
<reference evidence="13 14" key="1">
    <citation type="journal article" date="2004" name="Proc. Natl. Acad. Sci. U.S.A.">
        <title>The diploid genome sequence of Candida albicans.</title>
        <authorList>
            <person name="Jones T."/>
            <person name="Federspiel N.A."/>
            <person name="Chibana H."/>
            <person name="Dungan J."/>
            <person name="Kalman S."/>
            <person name="Magee B.B."/>
            <person name="Newport G."/>
            <person name="Thorstenson Y.R."/>
            <person name="Agabian N."/>
            <person name="Magee P.T."/>
            <person name="Davis R.W."/>
            <person name="Scherer S."/>
        </authorList>
    </citation>
    <scope>NUCLEOTIDE SEQUENCE [LARGE SCALE GENOMIC DNA]</scope>
    <source>
        <strain evidence="14">SC5314 / ATCC MYA-2876</strain>
    </source>
</reference>
<dbReference type="Pfam" id="PF17763">
    <property type="entry name" value="Asparaginase_C"/>
    <property type="match status" value="1"/>
</dbReference>
<feature type="binding site" evidence="6">
    <location>
        <begin position="211"/>
        <end position="212"/>
    </location>
    <ligand>
        <name>substrate</name>
    </ligand>
</feature>
<dbReference type="NCBIfam" id="TIGR00520">
    <property type="entry name" value="asnASE_II"/>
    <property type="match status" value="1"/>
</dbReference>
<dbReference type="InterPro" id="IPR040919">
    <property type="entry name" value="Asparaginase_C"/>
</dbReference>
<comment type="similarity">
    <text evidence="1 9">Belongs to the asparaginase 1 family.</text>
</comment>
<dbReference type="VEuPathDB" id="FungiDB:CR_10170C_A"/>
<evidence type="ECO:0000256" key="4">
    <source>
        <dbReference type="ARBA" id="ARBA00049366"/>
    </source>
</evidence>
<dbReference type="Pfam" id="PF00710">
    <property type="entry name" value="Asparaginase"/>
    <property type="match status" value="1"/>
</dbReference>
<dbReference type="InterPro" id="IPR006034">
    <property type="entry name" value="Asparaginase/glutaminase-like"/>
</dbReference>
<dbReference type="RefSeq" id="XP_719355.1">
    <property type="nucleotide sequence ID" value="XM_714262.1"/>
</dbReference>
<dbReference type="InterPro" id="IPR004550">
    <property type="entry name" value="AsnASE_II"/>
</dbReference>
<dbReference type="EMBL" id="CP017630">
    <property type="protein sequence ID" value="AOW31668.1"/>
    <property type="molecule type" value="Genomic_DNA"/>
</dbReference>
<evidence type="ECO:0000256" key="8">
    <source>
        <dbReference type="PROSITE-ProRule" id="PRU10100"/>
    </source>
</evidence>
<dbReference type="SMR" id="A0A1D8PU58"/>
<dbReference type="OMA" id="RYYMQPL"/>
<evidence type="ECO:0000256" key="6">
    <source>
        <dbReference type="PIRSR" id="PIRSR001220-2"/>
    </source>
</evidence>
<organism evidence="13 14">
    <name type="scientific">Candida albicans (strain SC5314 / ATCC MYA-2876)</name>
    <name type="common">Yeast</name>
    <dbReference type="NCBI Taxonomy" id="237561"/>
    <lineage>
        <taxon>Eukaryota</taxon>
        <taxon>Fungi</taxon>
        <taxon>Dikarya</taxon>
        <taxon>Ascomycota</taxon>
        <taxon>Saccharomycotina</taxon>
        <taxon>Pichiomycetes</taxon>
        <taxon>Debaryomycetaceae</taxon>
        <taxon>Candida/Lodderomyces clade</taxon>
        <taxon>Candida</taxon>
    </lineage>
</organism>
<dbReference type="PANTHER" id="PTHR11707">
    <property type="entry name" value="L-ASPARAGINASE"/>
    <property type="match status" value="1"/>
</dbReference>
<dbReference type="InterPro" id="IPR027475">
    <property type="entry name" value="Asparaginase/glutaminase_AS2"/>
</dbReference>
<feature type="active site" evidence="7">
    <location>
        <position position="134"/>
    </location>
</feature>